<dbReference type="InterPro" id="IPR028994">
    <property type="entry name" value="Integrin_alpha_N"/>
</dbReference>
<feature type="compositionally biased region" description="Gly residues" evidence="4">
    <location>
        <begin position="2540"/>
        <end position="2551"/>
    </location>
</feature>
<evidence type="ECO:0000313" key="7">
    <source>
        <dbReference type="EMBL" id="RPB06812.1"/>
    </source>
</evidence>
<reference evidence="7 8" key="1">
    <citation type="journal article" date="2018" name="Nat. Ecol. Evol.">
        <title>Pezizomycetes genomes reveal the molecular basis of ectomycorrhizal truffle lifestyle.</title>
        <authorList>
            <person name="Murat C."/>
            <person name="Payen T."/>
            <person name="Noel B."/>
            <person name="Kuo A."/>
            <person name="Morin E."/>
            <person name="Chen J."/>
            <person name="Kohler A."/>
            <person name="Krizsan K."/>
            <person name="Balestrini R."/>
            <person name="Da Silva C."/>
            <person name="Montanini B."/>
            <person name="Hainaut M."/>
            <person name="Levati E."/>
            <person name="Barry K.W."/>
            <person name="Belfiori B."/>
            <person name="Cichocki N."/>
            <person name="Clum A."/>
            <person name="Dockter R.B."/>
            <person name="Fauchery L."/>
            <person name="Guy J."/>
            <person name="Iotti M."/>
            <person name="Le Tacon F."/>
            <person name="Lindquist E.A."/>
            <person name="Lipzen A."/>
            <person name="Malagnac F."/>
            <person name="Mello A."/>
            <person name="Molinier V."/>
            <person name="Miyauchi S."/>
            <person name="Poulain J."/>
            <person name="Riccioni C."/>
            <person name="Rubini A."/>
            <person name="Sitrit Y."/>
            <person name="Splivallo R."/>
            <person name="Traeger S."/>
            <person name="Wang M."/>
            <person name="Zifcakova L."/>
            <person name="Wipf D."/>
            <person name="Zambonelli A."/>
            <person name="Paolocci F."/>
            <person name="Nowrousian M."/>
            <person name="Ottonello S."/>
            <person name="Baldrian P."/>
            <person name="Spatafora J.W."/>
            <person name="Henrissat B."/>
            <person name="Nagy L.G."/>
            <person name="Aury J.M."/>
            <person name="Wincker P."/>
            <person name="Grigoriev I.V."/>
            <person name="Bonfante P."/>
            <person name="Martin F.M."/>
        </authorList>
    </citation>
    <scope>NUCLEOTIDE SEQUENCE [LARGE SCALE GENOMIC DNA]</scope>
    <source>
        <strain evidence="7 8">CCBAS932</strain>
    </source>
</reference>
<evidence type="ECO:0000313" key="8">
    <source>
        <dbReference type="Proteomes" id="UP000277580"/>
    </source>
</evidence>
<dbReference type="Pfam" id="PF03534">
    <property type="entry name" value="SpvB"/>
    <property type="match status" value="1"/>
</dbReference>
<protein>
    <submittedName>
        <fullName evidence="7">SpvB-domain-containing protein</fullName>
    </submittedName>
</protein>
<dbReference type="NCBIfam" id="TIGR03696">
    <property type="entry name" value="Rhs_assc_core"/>
    <property type="match status" value="1"/>
</dbReference>
<dbReference type="Pfam" id="PF12255">
    <property type="entry name" value="TcdB_toxin_midC"/>
    <property type="match status" value="1"/>
</dbReference>
<dbReference type="InterPro" id="IPR022385">
    <property type="entry name" value="Rhs_assc_core"/>
</dbReference>
<gene>
    <name evidence="7" type="ORF">P167DRAFT_609870</name>
</gene>
<feature type="region of interest" description="Disordered" evidence="4">
    <location>
        <begin position="2190"/>
        <end position="2216"/>
    </location>
</feature>
<comment type="subcellular location">
    <subcellularLocation>
        <location evidence="1">Secreted</location>
    </subcellularLocation>
</comment>
<dbReference type="EMBL" id="ML119217">
    <property type="protein sequence ID" value="RPB06812.1"/>
    <property type="molecule type" value="Genomic_DNA"/>
</dbReference>
<accession>A0A3N4KBW9</accession>
<feature type="domain" description="Insecticide toxin TcdB middle/N-terminal" evidence="6">
    <location>
        <begin position="785"/>
        <end position="939"/>
    </location>
</feature>
<dbReference type="Gene3D" id="2.180.10.10">
    <property type="entry name" value="RHS repeat-associated core"/>
    <property type="match status" value="1"/>
</dbReference>
<feature type="region of interest" description="Disordered" evidence="4">
    <location>
        <begin position="948"/>
        <end position="970"/>
    </location>
</feature>
<proteinExistence type="predicted"/>
<evidence type="ECO:0000256" key="3">
    <source>
        <dbReference type="ARBA" id="ARBA00023026"/>
    </source>
</evidence>
<dbReference type="InParanoid" id="A0A3N4KBW9"/>
<dbReference type="STRING" id="1392247.A0A3N4KBW9"/>
<evidence type="ECO:0000259" key="6">
    <source>
        <dbReference type="Pfam" id="PF12256"/>
    </source>
</evidence>
<dbReference type="SUPFAM" id="SSF69318">
    <property type="entry name" value="Integrin alpha N-terminal domain"/>
    <property type="match status" value="1"/>
</dbReference>
<feature type="domain" description="Insecticide toxin TcdB middle/C-terminal" evidence="5">
    <location>
        <begin position="980"/>
        <end position="1114"/>
    </location>
</feature>
<evidence type="ECO:0000259" key="5">
    <source>
        <dbReference type="Pfam" id="PF12255"/>
    </source>
</evidence>
<keyword evidence="3" id="KW-0843">Virulence</keyword>
<dbReference type="PRINTS" id="PR01341">
    <property type="entry name" value="SALSPVBPROT"/>
</dbReference>
<feature type="region of interest" description="Disordered" evidence="4">
    <location>
        <begin position="2318"/>
        <end position="2352"/>
    </location>
</feature>
<feature type="compositionally biased region" description="Polar residues" evidence="4">
    <location>
        <begin position="68"/>
        <end position="80"/>
    </location>
</feature>
<feature type="region of interest" description="Disordered" evidence="4">
    <location>
        <begin position="1"/>
        <end position="81"/>
    </location>
</feature>
<evidence type="ECO:0000256" key="2">
    <source>
        <dbReference type="ARBA" id="ARBA00022525"/>
    </source>
</evidence>
<dbReference type="InterPro" id="IPR050708">
    <property type="entry name" value="T6SS_VgrG/RHS"/>
</dbReference>
<dbReference type="Proteomes" id="UP000277580">
    <property type="component" value="Unassembled WGS sequence"/>
</dbReference>
<dbReference type="GO" id="GO:0005576">
    <property type="term" value="C:extracellular region"/>
    <property type="evidence" value="ECO:0007669"/>
    <property type="project" value="UniProtKB-SubCell"/>
</dbReference>
<dbReference type="InterPro" id="IPR022044">
    <property type="entry name" value="TcdB_toxin_mid/C"/>
</dbReference>
<feature type="compositionally biased region" description="Acidic residues" evidence="4">
    <location>
        <begin position="2327"/>
        <end position="2337"/>
    </location>
</feature>
<feature type="region of interest" description="Disordered" evidence="4">
    <location>
        <begin position="2522"/>
        <end position="2551"/>
    </location>
</feature>
<name>A0A3N4KBW9_9PEZI</name>
<keyword evidence="2" id="KW-0964">Secreted</keyword>
<dbReference type="OrthoDB" id="5426877at2759"/>
<dbReference type="InterPro" id="IPR022045">
    <property type="entry name" value="TcdB_toxin_mid/N"/>
</dbReference>
<organism evidence="7 8">
    <name type="scientific">Morchella conica CCBAS932</name>
    <dbReference type="NCBI Taxonomy" id="1392247"/>
    <lineage>
        <taxon>Eukaryota</taxon>
        <taxon>Fungi</taxon>
        <taxon>Dikarya</taxon>
        <taxon>Ascomycota</taxon>
        <taxon>Pezizomycotina</taxon>
        <taxon>Pezizomycetes</taxon>
        <taxon>Pezizales</taxon>
        <taxon>Morchellaceae</taxon>
        <taxon>Morchella</taxon>
    </lineage>
</organism>
<dbReference type="GO" id="GO:0005737">
    <property type="term" value="C:cytoplasm"/>
    <property type="evidence" value="ECO:0007669"/>
    <property type="project" value="InterPro"/>
</dbReference>
<evidence type="ECO:0000256" key="4">
    <source>
        <dbReference type="SAM" id="MobiDB-lite"/>
    </source>
</evidence>
<dbReference type="InterPro" id="IPR003284">
    <property type="entry name" value="Sal_SpvB"/>
</dbReference>
<feature type="compositionally biased region" description="Low complexity" evidence="4">
    <location>
        <begin position="15"/>
        <end position="62"/>
    </location>
</feature>
<dbReference type="PANTHER" id="PTHR32305:SF15">
    <property type="entry name" value="PROTEIN RHSA-RELATED"/>
    <property type="match status" value="1"/>
</dbReference>
<evidence type="ECO:0000256" key="1">
    <source>
        <dbReference type="ARBA" id="ARBA00004613"/>
    </source>
</evidence>
<dbReference type="PANTHER" id="PTHR32305">
    <property type="match status" value="1"/>
</dbReference>
<sequence>MDHHPTTAVQPSPAPNISNSNSNSTPTTPSNPAAPSSTSTKPTHTTAPQLTSNNAPLALAPPLINPPSGGSHNRPLTPTFTVAPVTGTMSLSLPLPVTPVPRATQISPTLSLGYDSGNGNGVFGVGWRLGGAGGSISRKVSRRVPTYNDAEEDRDRENVFLISDAEDLVPLLSGDVVRRWPWPLAAGGEDREYKVRRFLPRVESGGVRIERWTAAQDAGDVFWRVITADNVTTVYGLNDSSRIFCAEEEEKEQKTSGKHKRIFKWLACWSVDAAGNAVSYTYKPDDTSGLRATALSEAGRSKAAQGRNRYLKSIHYGNRTPWRHLDTWDISPPALDHDSVNDWMFRVVLDYGEHDDELPTEAEVKPWGRRSDPFSSYTSGFEIRTSRLCRRVLMFHHLPEVFGEEGASVLVNSTQVQYEESGTASFVSAVTHSAHTAGIVESLPPYTFTYTTPSPPSSLRLRTADTSALLSLPGSTNSTATRTQWLDLDSDGVPGLLISSSSSSSSPSSSSSLSSSPASEAWLYHRNLSPASSNGLPTFSPPRLLTLHPAPGCGPTHFFEDLDGNGHLDAVFTSSSGLITGFSERRTTIDSWDDFTTFLSIINLDNRGSPDAIRRIDLTGNGLSDILLPADEVTDELIWHESLAKAGFGPQRRTKRAGTGTGGPRFPPAGDIAGTAVFLADMSGDGLADIVHVSCARVAYWPNLGHGRFGDEVVMDNAPVLDGYGQFSTERVRMADIDGTGTADLIYLPAPGGVKVYRNLAGNGWSDGETIDCFPKIDDLSSVFTLDLLGQGTSCLCWTGPDVLLAAEGGGVALRYLDLMGGQKPHLLKTYTNGLGASVDITYRPSTWYHQTDEQAGKPWKTRLPFPVHCVSQLKKTDEIAMTATTTRYAYHHGFYDGVEREFRGFGMVEQFDSDEFTTSANAERPFRRPTVHTKSWFHAGAVDGDGAVPDGPSFASHPPRLQPSCLPASVTPDERREVFRALKGSLLRQEIYSDDGTAREALPYVITECRQTVHRTRSPTAATRGVYRVTPLETLATHYERRGGATLDDDPRVVHGITLEVNEFGDVVKSASVVYGRRRRAGGNAEVDMLPAEVREMQETAVMSYLQIQYTNKLDEPDLFRKPSVAASQQYRIRGFKTAAVGVEQLLRVEELTRDDFSFFRTAANVPPEQANVPATSPPTTAAQKILTAESRTYYRSSDLLYTLPLGDLEPFSIMDQAFTLCTTSSLLTSIYGDGAADTLRGLPTPELMSLAGLVALDSDSTRWWVPSSRSLFADEPAMELHRARSAFYTPTIAVDAFGKRTYTVLDGLNLLPVKCTDALGNTTTAVHDYRRLAPRQVTDANGNRVQIAMDGFGNVVGMARMGKEGEAVGDSLDGFQPCPTQEQLDAFLADPAGPLAVELLGAAGSRTIFDRSRFHRSKAASSSGGGVLPSFAAEITRDVHHHNNDSSDEPTKLLIKIHYLDGLGIPLQSVTLMSRAPDNDNRPLWLLSGWEIRDDKGRPVRRFQPTQSPSHHFRSQNESADVAATTLLYDAVDRVVGTLNPDRTWNKVVHGPWVQRVYDEGDTVLCEDPAGDADIGGFVKSLDRALFVPSWHGKRQSAAVGGGGKWERDAASKAAIYHDTPTVVHLDVLGRPILTIRDNGSAGKVSEHCDYDLAGNMAANIDALGRVVERRRFDLLGRPVHSANMDSGERWAFLDCYGNPLLEWNSRGVRRRTTYDALRREKESWVIDAAENSSNTTELLVRRTVYGEELEDEGHALSHNLKGRPVRTYDQSGLRTNISFDFKGNCTRSSAQTAVEYKTTLNWNNPLEVALHLDIYTSTVHFDALDHPVRSTDHNGAITKRTFGLMGELQSVHWRSATDPGFTAYITSITYDPNGQPLRIAYGNACSSTFTYDRCTQLLTRKRTVRESSGGDAVLEDITYTHDCLGRITHTVDSAHQAVFFRNCRIDPACDYTYDALGRLVAATGREQLDCADGGDGGRRFRAPQPLSPSAISTLPADATKLCEYVETYQYDPAGNMLKMTHSAANDPLVSGWTRRFVYDEPSLLGGGGGEHRGNRLSRTELGRCAENYAYGASGCVTAMPGFSEMGWDYNERLRSSATQVVRKGEGKTPETTWYVYSSDGVRVRKVTESEGKDGEAPRRMKETLYFPLGEIFRTFGSDGVTVKSEMITSEVVGTKRIALVESITIPSGSSSARSTSGGGGGGGDNDPDTPPSDTLIRYHPSTSLELDPDGNLISYSEYTPFGTSVFTACSRLTTAPSKYRYRRYPHDTETGLLYCSARYYMPWLGRWLSPDPIGILDGLNTYLYVNDDPVNYFDPSGTYRNSDDESDGFIDSDDEGQHGDSEQEDQEPAWDTAQGLWNALGNGYPDGMQFNNLGTLLDAPIPGEDNEVDLDADIRSMATLDEEPEPVEEEEEIVGLGLRGPLPETEFTAEQREALDRILLNLGLDLATPDQGNQNYDENNIFNSEDNNNFLEANMAESNLFNNQGSYLFAMNNPINNQGNGYSPENGNFLPQLDWNLMGSPGDEAQNDEDQANGDHFGFGGQNYGWHY</sequence>
<dbReference type="Pfam" id="PF12256">
    <property type="entry name" value="TcdB_toxin_midN"/>
    <property type="match status" value="1"/>
</dbReference>
<keyword evidence="8" id="KW-1185">Reference proteome</keyword>